<keyword evidence="3" id="KW-1185">Reference proteome</keyword>
<dbReference type="NCBIfam" id="TIGR02118">
    <property type="entry name" value="EthD family reductase"/>
    <property type="match status" value="1"/>
</dbReference>
<comment type="caution">
    <text evidence="2">The sequence shown here is derived from an EMBL/GenBank/DDBJ whole genome shotgun (WGS) entry which is preliminary data.</text>
</comment>
<feature type="domain" description="EthD" evidence="1">
    <location>
        <begin position="19"/>
        <end position="87"/>
    </location>
</feature>
<evidence type="ECO:0000259" key="1">
    <source>
        <dbReference type="Pfam" id="PF07110"/>
    </source>
</evidence>
<name>A0A2N0H6F4_9SPHN</name>
<evidence type="ECO:0000313" key="2">
    <source>
        <dbReference type="EMBL" id="PKB14497.1"/>
    </source>
</evidence>
<accession>A0A2N0H6F4</accession>
<proteinExistence type="predicted"/>
<dbReference type="AlphaFoldDB" id="A0A2N0H6F4"/>
<dbReference type="Pfam" id="PF07110">
    <property type="entry name" value="EthD"/>
    <property type="match status" value="1"/>
</dbReference>
<dbReference type="GO" id="GO:0016491">
    <property type="term" value="F:oxidoreductase activity"/>
    <property type="evidence" value="ECO:0007669"/>
    <property type="project" value="InterPro"/>
</dbReference>
<dbReference type="Gene3D" id="3.30.70.100">
    <property type="match status" value="1"/>
</dbReference>
<evidence type="ECO:0000313" key="3">
    <source>
        <dbReference type="Proteomes" id="UP000232587"/>
    </source>
</evidence>
<dbReference type="PANTHER" id="PTHR40260:SF2">
    <property type="entry name" value="BLR8190 PROTEIN"/>
    <property type="match status" value="1"/>
</dbReference>
<dbReference type="PANTHER" id="PTHR40260">
    <property type="entry name" value="BLR8190 PROTEIN"/>
    <property type="match status" value="1"/>
</dbReference>
<organism evidence="2 3">
    <name type="scientific">Novosphingobium kunmingense</name>
    <dbReference type="NCBI Taxonomy" id="1211806"/>
    <lineage>
        <taxon>Bacteria</taxon>
        <taxon>Pseudomonadati</taxon>
        <taxon>Pseudomonadota</taxon>
        <taxon>Alphaproteobacteria</taxon>
        <taxon>Sphingomonadales</taxon>
        <taxon>Sphingomonadaceae</taxon>
        <taxon>Novosphingobium</taxon>
    </lineage>
</organism>
<reference evidence="2 3" key="1">
    <citation type="submission" date="2017-11" db="EMBL/GenBank/DDBJ databases">
        <title>Genomic Encyclopedia of Type Strains, Phase III (KMG-III): the genomes of soil and plant-associated and newly described type strains.</title>
        <authorList>
            <person name="Whitman W."/>
        </authorList>
    </citation>
    <scope>NUCLEOTIDE SEQUENCE [LARGE SCALE GENOMIC DNA]</scope>
    <source>
        <strain evidence="2 3">CGMCC 1.12274</strain>
    </source>
</reference>
<dbReference type="SUPFAM" id="SSF54909">
    <property type="entry name" value="Dimeric alpha+beta barrel"/>
    <property type="match status" value="1"/>
</dbReference>
<gene>
    <name evidence="2" type="ORF">B0I00_2087</name>
</gene>
<dbReference type="InterPro" id="IPR009799">
    <property type="entry name" value="EthD_dom"/>
</dbReference>
<sequence>MATILVRYPRHDGASFDADYYASTHVPLVEKAWGPHGLTGAEVLFPHGDQPDAAMVLLRFRDQAAVDAAMASPETAEVMGDVAKFTDITPALYRAGD</sequence>
<dbReference type="RefSeq" id="WP_100867332.1">
    <property type="nucleotide sequence ID" value="NZ_PHUF01000004.1"/>
</dbReference>
<dbReference type="InterPro" id="IPR011008">
    <property type="entry name" value="Dimeric_a/b-barrel"/>
</dbReference>
<dbReference type="Proteomes" id="UP000232587">
    <property type="component" value="Unassembled WGS sequence"/>
</dbReference>
<dbReference type="OrthoDB" id="5343971at2"/>
<dbReference type="EMBL" id="PHUF01000004">
    <property type="protein sequence ID" value="PKB14497.1"/>
    <property type="molecule type" value="Genomic_DNA"/>
</dbReference>
<protein>
    <submittedName>
        <fullName evidence="2">Uncharacterized protein (TIGR02118 family)</fullName>
    </submittedName>
</protein>